<dbReference type="GO" id="GO:0016117">
    <property type="term" value="P:carotenoid biosynthetic process"/>
    <property type="evidence" value="ECO:0007669"/>
    <property type="project" value="UniProtKB-ARBA"/>
</dbReference>
<dbReference type="InterPro" id="IPR019845">
    <property type="entry name" value="Squalene/phytoene_synthase_CS"/>
</dbReference>
<dbReference type="SFLD" id="SFLDG01212">
    <property type="entry name" value="Phytoene_synthase_like"/>
    <property type="match status" value="1"/>
</dbReference>
<dbReference type="InterPro" id="IPR008949">
    <property type="entry name" value="Isoprenoid_synthase_dom_sf"/>
</dbReference>
<sequence>MSEIGHHLPQPYTGSDAGGKASLITAASGTSFAAGMGILPADRRAGMHAVYAFCRQVDDVADGPWTADVKHRALDSWREEMDALYRGSPVSAVGQALLPAVEAYDLPKDEFLGMIDGMAMDAEGPIVAPSREELALYTRRVAGTVGVLSIRVFGAWKGDVSDRFALALGDALQLTNILRDVEEDADIGRLYLPAELLAKHGLAGASPDDVAQAEQLPAIREELGAEAEVLYNEARKLAEEHERKALRPALMMMGAYEGYLLRMKKLGWRIDPDAELLSKRAKLFRGLRYAFFGPGRPQTA</sequence>
<dbReference type="RefSeq" id="WP_173197341.1">
    <property type="nucleotide sequence ID" value="NZ_JABFCX010000002.1"/>
</dbReference>
<dbReference type="Proteomes" id="UP000536835">
    <property type="component" value="Unassembled WGS sequence"/>
</dbReference>
<evidence type="ECO:0000313" key="2">
    <source>
        <dbReference type="EMBL" id="NNU15697.1"/>
    </source>
</evidence>
<dbReference type="InterPro" id="IPR002060">
    <property type="entry name" value="Squ/phyt_synthse"/>
</dbReference>
<dbReference type="CDD" id="cd00683">
    <property type="entry name" value="Trans_IPPS_HH"/>
    <property type="match status" value="1"/>
</dbReference>
<dbReference type="AlphaFoldDB" id="A0A7Y3W4X4"/>
<dbReference type="PANTHER" id="PTHR31480">
    <property type="entry name" value="BIFUNCTIONAL LYCOPENE CYCLASE/PHYTOENE SYNTHASE"/>
    <property type="match status" value="1"/>
</dbReference>
<keyword evidence="1" id="KW-0808">Transferase</keyword>
<dbReference type="InterPro" id="IPR033904">
    <property type="entry name" value="Trans_IPPS_HH"/>
</dbReference>
<accession>A0A7Y3W4X4</accession>
<keyword evidence="3" id="KW-1185">Reference proteome</keyword>
<reference evidence="2 3" key="1">
    <citation type="submission" date="2020-05" db="EMBL/GenBank/DDBJ databases">
        <title>Parvularcula mediterraneae sp. nov., isolated from polypropylene straw from shallow seawater of the seashore of Laganas in Zakynthos island, Greece.</title>
        <authorList>
            <person name="Szabo I."/>
            <person name="Al-Omari J."/>
            <person name="Rado J."/>
            <person name="Szerdahelyi G.S."/>
        </authorList>
    </citation>
    <scope>NUCLEOTIDE SEQUENCE [LARGE SCALE GENOMIC DNA]</scope>
    <source>
        <strain evidence="2 3">ZS-1/3</strain>
    </source>
</reference>
<dbReference type="PROSITE" id="PS01045">
    <property type="entry name" value="SQUALEN_PHYTOEN_SYN_2"/>
    <property type="match status" value="1"/>
</dbReference>
<gene>
    <name evidence="2" type="ORF">HK107_05115</name>
</gene>
<evidence type="ECO:0000256" key="1">
    <source>
        <dbReference type="ARBA" id="ARBA00022679"/>
    </source>
</evidence>
<dbReference type="EMBL" id="JABFCX010000002">
    <property type="protein sequence ID" value="NNU15697.1"/>
    <property type="molecule type" value="Genomic_DNA"/>
</dbReference>
<dbReference type="Gene3D" id="1.10.600.10">
    <property type="entry name" value="Farnesyl Diphosphate Synthase"/>
    <property type="match status" value="1"/>
</dbReference>
<dbReference type="GO" id="GO:0004311">
    <property type="term" value="F:geranylgeranyl diphosphate synthase activity"/>
    <property type="evidence" value="ECO:0007669"/>
    <property type="project" value="InterPro"/>
</dbReference>
<dbReference type="GO" id="GO:0051996">
    <property type="term" value="F:squalene synthase [NAD(P)H] activity"/>
    <property type="evidence" value="ECO:0007669"/>
    <property type="project" value="InterPro"/>
</dbReference>
<dbReference type="SUPFAM" id="SSF48576">
    <property type="entry name" value="Terpenoid synthases"/>
    <property type="match status" value="1"/>
</dbReference>
<protein>
    <submittedName>
        <fullName evidence="2">Squalene/phytoene synthase family protein</fullName>
    </submittedName>
</protein>
<name>A0A7Y3W4X4_9PROT</name>
<comment type="caution">
    <text evidence="2">The sequence shown here is derived from an EMBL/GenBank/DDBJ whole genome shotgun (WGS) entry which is preliminary data.</text>
</comment>
<dbReference type="SFLD" id="SFLDG01018">
    <property type="entry name" value="Squalene/Phytoene_Synthase_Lik"/>
    <property type="match status" value="1"/>
</dbReference>
<dbReference type="SFLD" id="SFLDS00005">
    <property type="entry name" value="Isoprenoid_Synthase_Type_I"/>
    <property type="match status" value="1"/>
</dbReference>
<organism evidence="2 3">
    <name type="scientific">Parvularcula mediterranea</name>
    <dbReference type="NCBI Taxonomy" id="2732508"/>
    <lineage>
        <taxon>Bacteria</taxon>
        <taxon>Pseudomonadati</taxon>
        <taxon>Pseudomonadota</taxon>
        <taxon>Alphaproteobacteria</taxon>
        <taxon>Parvularculales</taxon>
        <taxon>Parvularculaceae</taxon>
        <taxon>Parvularcula</taxon>
    </lineage>
</organism>
<dbReference type="Pfam" id="PF00494">
    <property type="entry name" value="SQS_PSY"/>
    <property type="match status" value="1"/>
</dbReference>
<proteinExistence type="predicted"/>
<evidence type="ECO:0000313" key="3">
    <source>
        <dbReference type="Proteomes" id="UP000536835"/>
    </source>
</evidence>
<dbReference type="InterPro" id="IPR044843">
    <property type="entry name" value="Trans_IPPS_bact-type"/>
</dbReference>